<accession>A0A9N9HVS5</accession>
<keyword evidence="3" id="KW-1185">Reference proteome</keyword>
<evidence type="ECO:0000313" key="3">
    <source>
        <dbReference type="Proteomes" id="UP000789342"/>
    </source>
</evidence>
<name>A0A9N9HVS5_9GLOM</name>
<comment type="caution">
    <text evidence="2">The sequence shown here is derived from an EMBL/GenBank/DDBJ whole genome shotgun (WGS) entry which is preliminary data.</text>
</comment>
<keyword evidence="1" id="KW-0732">Signal</keyword>
<sequence length="105" mass="11832">MKSTIIVATVYLLFVVVCAVAKKSSDYLPVKDLLPLPLVILQDEKHSNKYKLESLWHGNAYDDDEKVKAEVKCGRGVVVKNSPQVKKFGERKAVFELIVPQNQTM</sequence>
<reference evidence="2" key="1">
    <citation type="submission" date="2021-06" db="EMBL/GenBank/DDBJ databases">
        <authorList>
            <person name="Kallberg Y."/>
            <person name="Tangrot J."/>
            <person name="Rosling A."/>
        </authorList>
    </citation>
    <scope>NUCLEOTIDE SEQUENCE</scope>
    <source>
        <strain evidence="2">CL551</strain>
    </source>
</reference>
<evidence type="ECO:0000256" key="1">
    <source>
        <dbReference type="SAM" id="SignalP"/>
    </source>
</evidence>
<gene>
    <name evidence="2" type="ORF">AMORRO_LOCUS12542</name>
</gene>
<dbReference type="AlphaFoldDB" id="A0A9N9HVS5"/>
<evidence type="ECO:0000313" key="2">
    <source>
        <dbReference type="EMBL" id="CAG8708154.1"/>
    </source>
</evidence>
<dbReference type="Proteomes" id="UP000789342">
    <property type="component" value="Unassembled WGS sequence"/>
</dbReference>
<proteinExistence type="predicted"/>
<feature type="non-terminal residue" evidence="2">
    <location>
        <position position="105"/>
    </location>
</feature>
<feature type="signal peptide" evidence="1">
    <location>
        <begin position="1"/>
        <end position="21"/>
    </location>
</feature>
<dbReference type="EMBL" id="CAJVPV010018655">
    <property type="protein sequence ID" value="CAG8708154.1"/>
    <property type="molecule type" value="Genomic_DNA"/>
</dbReference>
<organism evidence="2 3">
    <name type="scientific">Acaulospora morrowiae</name>
    <dbReference type="NCBI Taxonomy" id="94023"/>
    <lineage>
        <taxon>Eukaryota</taxon>
        <taxon>Fungi</taxon>
        <taxon>Fungi incertae sedis</taxon>
        <taxon>Mucoromycota</taxon>
        <taxon>Glomeromycotina</taxon>
        <taxon>Glomeromycetes</taxon>
        <taxon>Diversisporales</taxon>
        <taxon>Acaulosporaceae</taxon>
        <taxon>Acaulospora</taxon>
    </lineage>
</organism>
<protein>
    <submittedName>
        <fullName evidence="2">5680_t:CDS:1</fullName>
    </submittedName>
</protein>
<feature type="chain" id="PRO_5040238266" evidence="1">
    <location>
        <begin position="22"/>
        <end position="105"/>
    </location>
</feature>